<comment type="caution">
    <text evidence="8">The sequence shown here is derived from an EMBL/GenBank/DDBJ whole genome shotgun (WGS) entry which is preliminary data.</text>
</comment>
<evidence type="ECO:0000256" key="1">
    <source>
        <dbReference type="ARBA" id="ARBA00022741"/>
    </source>
</evidence>
<feature type="domain" description="(+)RNA virus helicase C-terminal" evidence="7">
    <location>
        <begin position="139"/>
        <end position="368"/>
    </location>
</feature>
<dbReference type="InterPro" id="IPR014016">
    <property type="entry name" value="UvrD-like_ATP-bd"/>
</dbReference>
<dbReference type="AlphaFoldDB" id="A0A443ZT37"/>
<dbReference type="GO" id="GO:0016787">
    <property type="term" value="F:hydrolase activity"/>
    <property type="evidence" value="ECO:0007669"/>
    <property type="project" value="UniProtKB-KW"/>
</dbReference>
<evidence type="ECO:0000256" key="2">
    <source>
        <dbReference type="ARBA" id="ARBA00022801"/>
    </source>
</evidence>
<protein>
    <recommendedName>
        <fullName evidence="5">DNA 3'-5' helicase II</fullName>
    </recommendedName>
</protein>
<evidence type="ECO:0000313" key="9">
    <source>
        <dbReference type="Proteomes" id="UP000288983"/>
    </source>
</evidence>
<dbReference type="InterPro" id="IPR027351">
    <property type="entry name" value="(+)RNA_virus_helicase_core_dom"/>
</dbReference>
<keyword evidence="2" id="KW-0378">Hydrolase</keyword>
<evidence type="ECO:0000256" key="5">
    <source>
        <dbReference type="ARBA" id="ARBA00034923"/>
    </source>
</evidence>
<keyword evidence="3 8" id="KW-0347">Helicase</keyword>
<dbReference type="RefSeq" id="WP_128323508.1">
    <property type="nucleotide sequence ID" value="NZ_QJRG01000042.1"/>
</dbReference>
<feature type="domain" description="UvrD-like helicase ATP-binding" evidence="6">
    <location>
        <begin position="7"/>
        <end position="56"/>
    </location>
</feature>
<dbReference type="GO" id="GO:0043138">
    <property type="term" value="F:3'-5' DNA helicase activity"/>
    <property type="evidence" value="ECO:0007669"/>
    <property type="project" value="TreeGrafter"/>
</dbReference>
<evidence type="ECO:0000313" key="8">
    <source>
        <dbReference type="EMBL" id="RWU22838.1"/>
    </source>
</evidence>
<organism evidence="8 9">
    <name type="scientific">Pseudomonas alkylphenolica</name>
    <dbReference type="NCBI Taxonomy" id="237609"/>
    <lineage>
        <taxon>Bacteria</taxon>
        <taxon>Pseudomonadati</taxon>
        <taxon>Pseudomonadota</taxon>
        <taxon>Gammaproteobacteria</taxon>
        <taxon>Pseudomonadales</taxon>
        <taxon>Pseudomonadaceae</taxon>
        <taxon>Pseudomonas</taxon>
    </lineage>
</organism>
<dbReference type="Gene3D" id="3.40.50.300">
    <property type="entry name" value="P-loop containing nucleotide triphosphate hydrolases"/>
    <property type="match status" value="2"/>
</dbReference>
<accession>A0A443ZT37</accession>
<keyword evidence="1" id="KW-0547">Nucleotide-binding</keyword>
<evidence type="ECO:0000259" key="6">
    <source>
        <dbReference type="Pfam" id="PF00580"/>
    </source>
</evidence>
<dbReference type="PANTHER" id="PTHR11070">
    <property type="entry name" value="UVRD / RECB / PCRA DNA HELICASE FAMILY MEMBER"/>
    <property type="match status" value="1"/>
</dbReference>
<dbReference type="EMBL" id="QJRG01000042">
    <property type="protein sequence ID" value="RWU22838.1"/>
    <property type="molecule type" value="Genomic_DNA"/>
</dbReference>
<dbReference type="GO" id="GO:0005524">
    <property type="term" value="F:ATP binding"/>
    <property type="evidence" value="ECO:0007669"/>
    <property type="project" value="UniProtKB-KW"/>
</dbReference>
<evidence type="ECO:0000256" key="3">
    <source>
        <dbReference type="ARBA" id="ARBA00022806"/>
    </source>
</evidence>
<evidence type="ECO:0000259" key="7">
    <source>
        <dbReference type="Pfam" id="PF01443"/>
    </source>
</evidence>
<name>A0A443ZT37_9PSED</name>
<dbReference type="InterPro" id="IPR027417">
    <property type="entry name" value="P-loop_NTPase"/>
</dbReference>
<keyword evidence="4" id="KW-0067">ATP-binding</keyword>
<sequence>MPNELWIAGAGSGKTHKIITEAIEVIEAGGRVLVVTYTTNNQAELRARFVELYGASSERFVVKGLFSFYLEDMIRPYQSEVFPDRIATISFTENNPHLIAGTTYYIDGRAEKLEDGTINPLHYLTSCKTQAYSGLLAKLATLIAKLSKDASAKRLKEIYQRVFFDEVQDLVGWDYDVIKSLNKVMVDSICCVGDFRQTIYTTTFGHKAPQTPQQKIEYFVGKMRFKKHSMPKNRRCIQEICDLSDTIHPGLYDKTISGVEQVPDEISHHHGTFIVKQSQVSDYLSAFQPQVLRWSSTTGTGYLPGNLSCYTFGSCKGLGFDRVLVILPDKHLKFIGGNVNVFDKDKTDESRNKLYVAITRARYSLAILVEDKKVKGLPYPVWDGARAAVFET</sequence>
<gene>
    <name evidence="8" type="ORF">DM813_11560</name>
</gene>
<reference evidence="8 9" key="1">
    <citation type="submission" date="2018-06" db="EMBL/GenBank/DDBJ databases">
        <title>Bacteria isolated from soil of Wuhan.</title>
        <authorList>
            <person name="Wei X."/>
            <person name="Chunhua H."/>
        </authorList>
    </citation>
    <scope>NUCLEOTIDE SEQUENCE [LARGE SCALE GENOMIC DNA]</scope>
    <source>
        <strain evidence="9">xwS2</strain>
    </source>
</reference>
<dbReference type="OrthoDB" id="5107704at2"/>
<dbReference type="PANTHER" id="PTHR11070:SF2">
    <property type="entry name" value="ATP-DEPENDENT DNA HELICASE SRS2"/>
    <property type="match status" value="1"/>
</dbReference>
<dbReference type="Proteomes" id="UP000288983">
    <property type="component" value="Unassembled WGS sequence"/>
</dbReference>
<dbReference type="GO" id="GO:0000725">
    <property type="term" value="P:recombinational repair"/>
    <property type="evidence" value="ECO:0007669"/>
    <property type="project" value="TreeGrafter"/>
</dbReference>
<dbReference type="SUPFAM" id="SSF52540">
    <property type="entry name" value="P-loop containing nucleoside triphosphate hydrolases"/>
    <property type="match status" value="1"/>
</dbReference>
<proteinExistence type="predicted"/>
<dbReference type="Pfam" id="PF00580">
    <property type="entry name" value="UvrD-helicase"/>
    <property type="match status" value="1"/>
</dbReference>
<dbReference type="Pfam" id="PF01443">
    <property type="entry name" value="Viral_helicase1"/>
    <property type="match status" value="1"/>
</dbReference>
<evidence type="ECO:0000256" key="4">
    <source>
        <dbReference type="ARBA" id="ARBA00022840"/>
    </source>
</evidence>
<dbReference type="InterPro" id="IPR000212">
    <property type="entry name" value="DNA_helicase_UvrD/REP"/>
</dbReference>
<dbReference type="GO" id="GO:0003677">
    <property type="term" value="F:DNA binding"/>
    <property type="evidence" value="ECO:0007669"/>
    <property type="project" value="InterPro"/>
</dbReference>